<organism evidence="3 4">
    <name type="scientific">Populus euphratica</name>
    <name type="common">Euphrates poplar</name>
    <dbReference type="NCBI Taxonomy" id="75702"/>
    <lineage>
        <taxon>Eukaryota</taxon>
        <taxon>Viridiplantae</taxon>
        <taxon>Streptophyta</taxon>
        <taxon>Embryophyta</taxon>
        <taxon>Tracheophyta</taxon>
        <taxon>Spermatophyta</taxon>
        <taxon>Magnoliopsida</taxon>
        <taxon>eudicotyledons</taxon>
        <taxon>Gunneridae</taxon>
        <taxon>Pentapetalae</taxon>
        <taxon>rosids</taxon>
        <taxon>fabids</taxon>
        <taxon>Malpighiales</taxon>
        <taxon>Salicaceae</taxon>
        <taxon>Saliceae</taxon>
        <taxon>Populus</taxon>
    </lineage>
</organism>
<keyword evidence="2" id="KW-0812">Transmembrane</keyword>
<dbReference type="GeneID" id="105133729"/>
<evidence type="ECO:0000313" key="3">
    <source>
        <dbReference type="Proteomes" id="UP000694918"/>
    </source>
</evidence>
<keyword evidence="2" id="KW-1133">Transmembrane helix</keyword>
<dbReference type="Pfam" id="PF02519">
    <property type="entry name" value="Auxin_inducible"/>
    <property type="match status" value="1"/>
</dbReference>
<reference evidence="4 5" key="1">
    <citation type="submission" date="2025-04" db="UniProtKB">
        <authorList>
            <consortium name="RefSeq"/>
        </authorList>
    </citation>
    <scope>IDENTIFICATION</scope>
</reference>
<gene>
    <name evidence="4 5" type="primary">LOC105133729</name>
</gene>
<accession>A0AAJ6UU09</accession>
<evidence type="ECO:0000256" key="1">
    <source>
        <dbReference type="ARBA" id="ARBA00006974"/>
    </source>
</evidence>
<evidence type="ECO:0000313" key="4">
    <source>
        <dbReference type="RefSeq" id="XP_011036123.1"/>
    </source>
</evidence>
<sequence length="229" mass="26375">MIEVNHLKIHYLSNQLFIKAFFLLIFLINNFIPDYQFILLVSNYKEVVCLVVIKSKIFLLFFCYLTASLMDMSKGKEKTEGNLIIKTWERCKSIGRGSKRTPRLVGSLTPNSNSYPHINVSLEDDNDRKHSRQRRIAPEGCFSVYVGPQKQRFVIKAEYANHPLFKMLLEEVESEYGYTSEGPLTLPCDVDIFYKVLMAVEDANIDDKIHLGCGFAKNYGSYHLLSPSR</sequence>
<dbReference type="RefSeq" id="XP_011036124.1">
    <property type="nucleotide sequence ID" value="XM_011037822.1"/>
</dbReference>
<dbReference type="PANTHER" id="PTHR31374">
    <property type="entry name" value="AUXIN-INDUCED PROTEIN-LIKE-RELATED"/>
    <property type="match status" value="1"/>
</dbReference>
<evidence type="ECO:0000313" key="5">
    <source>
        <dbReference type="RefSeq" id="XP_011036124.1"/>
    </source>
</evidence>
<dbReference type="RefSeq" id="XP_011036123.1">
    <property type="nucleotide sequence ID" value="XM_011037821.1"/>
</dbReference>
<feature type="transmembrane region" description="Helical" evidence="2">
    <location>
        <begin position="44"/>
        <end position="67"/>
    </location>
</feature>
<feature type="transmembrane region" description="Helical" evidence="2">
    <location>
        <begin position="12"/>
        <end position="32"/>
    </location>
</feature>
<dbReference type="InterPro" id="IPR003676">
    <property type="entry name" value="SAUR_fam"/>
</dbReference>
<dbReference type="PANTHER" id="PTHR31374:SF118">
    <property type="entry name" value="OS01G0924966 PROTEIN"/>
    <property type="match status" value="1"/>
</dbReference>
<proteinExistence type="inferred from homology"/>
<keyword evidence="2" id="KW-0472">Membrane</keyword>
<keyword evidence="3" id="KW-1185">Reference proteome</keyword>
<dbReference type="KEGG" id="peu:105133729"/>
<dbReference type="GO" id="GO:0009733">
    <property type="term" value="P:response to auxin"/>
    <property type="evidence" value="ECO:0007669"/>
    <property type="project" value="InterPro"/>
</dbReference>
<protein>
    <submittedName>
        <fullName evidence="4 5">Uncharacterized protein LOC105133729</fullName>
    </submittedName>
</protein>
<comment type="similarity">
    <text evidence="1">Belongs to the ARG7 family.</text>
</comment>
<dbReference type="AlphaFoldDB" id="A0AAJ6UU09"/>
<dbReference type="Proteomes" id="UP000694918">
    <property type="component" value="Unplaced"/>
</dbReference>
<evidence type="ECO:0000256" key="2">
    <source>
        <dbReference type="SAM" id="Phobius"/>
    </source>
</evidence>
<name>A0AAJ6UU09_POPEU</name>